<feature type="compositionally biased region" description="Basic and acidic residues" evidence="1">
    <location>
        <begin position="7"/>
        <end position="18"/>
    </location>
</feature>
<proteinExistence type="predicted"/>
<name>A0A8H3TX08_9TREE</name>
<gene>
    <name evidence="2" type="ORF">NliqN6_4767</name>
</gene>
<evidence type="ECO:0000313" key="3">
    <source>
        <dbReference type="Proteomes" id="UP000620104"/>
    </source>
</evidence>
<accession>A0A8H3TX08</accession>
<feature type="region of interest" description="Disordered" evidence="1">
    <location>
        <begin position="1"/>
        <end position="187"/>
    </location>
</feature>
<reference evidence="2" key="1">
    <citation type="submission" date="2020-07" db="EMBL/GenBank/DDBJ databases">
        <title>Draft Genome Sequence of a Deep-Sea Yeast, Naganishia (Cryptococcus) liquefaciens strain N6.</title>
        <authorList>
            <person name="Han Y.W."/>
            <person name="Kajitani R."/>
            <person name="Morimoto H."/>
            <person name="Parhat M."/>
            <person name="Tsubouchi H."/>
            <person name="Bakenova O."/>
            <person name="Ogata M."/>
            <person name="Argunhan B."/>
            <person name="Aoki R."/>
            <person name="Kajiwara S."/>
            <person name="Itoh T."/>
            <person name="Iwasaki H."/>
        </authorList>
    </citation>
    <scope>NUCLEOTIDE SEQUENCE</scope>
    <source>
        <strain evidence="2">N6</strain>
    </source>
</reference>
<sequence length="187" mass="19535">MEGLIDNAKKFMASEEGQKMQAKFEQQGGADIDDFLGKNTASSSGDNVNFQQSAGDGSNQYSAGQQGRSDAAFSGDVSEAKVREQDNDYSGYGGEDSTAEGGWGANKGGDSFSRQNQLGAENNDSGDASGRTGNNDTNYDGGRALDASGTSTPAYRQEDDDYENSGDNGSSGKTQVGGSYGYVCRRV</sequence>
<dbReference type="Proteomes" id="UP000620104">
    <property type="component" value="Unassembled WGS sequence"/>
</dbReference>
<dbReference type="OrthoDB" id="2590936at2759"/>
<evidence type="ECO:0000256" key="1">
    <source>
        <dbReference type="SAM" id="MobiDB-lite"/>
    </source>
</evidence>
<keyword evidence="3" id="KW-1185">Reference proteome</keyword>
<feature type="compositionally biased region" description="Polar residues" evidence="1">
    <location>
        <begin position="165"/>
        <end position="177"/>
    </location>
</feature>
<dbReference type="AlphaFoldDB" id="A0A8H3TX08"/>
<dbReference type="EMBL" id="BLZA01000030">
    <property type="protein sequence ID" value="GHJ88365.1"/>
    <property type="molecule type" value="Genomic_DNA"/>
</dbReference>
<organism evidence="2 3">
    <name type="scientific">Naganishia liquefaciens</name>
    <dbReference type="NCBI Taxonomy" id="104408"/>
    <lineage>
        <taxon>Eukaryota</taxon>
        <taxon>Fungi</taxon>
        <taxon>Dikarya</taxon>
        <taxon>Basidiomycota</taxon>
        <taxon>Agaricomycotina</taxon>
        <taxon>Tremellomycetes</taxon>
        <taxon>Filobasidiales</taxon>
        <taxon>Filobasidiaceae</taxon>
        <taxon>Naganishia</taxon>
    </lineage>
</organism>
<comment type="caution">
    <text evidence="2">The sequence shown here is derived from an EMBL/GenBank/DDBJ whole genome shotgun (WGS) entry which is preliminary data.</text>
</comment>
<feature type="compositionally biased region" description="Polar residues" evidence="1">
    <location>
        <begin position="112"/>
        <end position="138"/>
    </location>
</feature>
<protein>
    <submittedName>
        <fullName evidence="2">Uncharacterized protein</fullName>
    </submittedName>
</protein>
<feature type="compositionally biased region" description="Polar residues" evidence="1">
    <location>
        <begin position="39"/>
        <end position="68"/>
    </location>
</feature>
<evidence type="ECO:0000313" key="2">
    <source>
        <dbReference type="EMBL" id="GHJ88365.1"/>
    </source>
</evidence>